<dbReference type="GO" id="GO:0003677">
    <property type="term" value="F:DNA binding"/>
    <property type="evidence" value="ECO:0007669"/>
    <property type="project" value="UniProtKB-UniRule"/>
</dbReference>
<dbReference type="EMBL" id="ML003122">
    <property type="protein sequence ID" value="RKP34649.1"/>
    <property type="molecule type" value="Genomic_DNA"/>
</dbReference>
<evidence type="ECO:0000256" key="5">
    <source>
        <dbReference type="SAM" id="MobiDB-lite"/>
    </source>
</evidence>
<keyword evidence="2 4" id="KW-0539">Nucleus</keyword>
<comment type="similarity">
    <text evidence="3">Belongs to the NHP6 family.</text>
</comment>
<evidence type="ECO:0000313" key="7">
    <source>
        <dbReference type="EMBL" id="RKP34649.1"/>
    </source>
</evidence>
<dbReference type="STRING" id="215637.A0A4V1J482"/>
<evidence type="ECO:0000256" key="4">
    <source>
        <dbReference type="PROSITE-ProRule" id="PRU00267"/>
    </source>
</evidence>
<dbReference type="InterPro" id="IPR036910">
    <property type="entry name" value="HMG_box_dom_sf"/>
</dbReference>
<evidence type="ECO:0000256" key="2">
    <source>
        <dbReference type="ARBA" id="ARBA00023242"/>
    </source>
</evidence>
<dbReference type="Gene3D" id="1.10.30.10">
    <property type="entry name" value="High mobility group box domain"/>
    <property type="match status" value="1"/>
</dbReference>
<name>A0A4V1J482_9FUNG</name>
<feature type="DNA-binding region" description="HMG box" evidence="4">
    <location>
        <begin position="30"/>
        <end position="98"/>
    </location>
</feature>
<dbReference type="Proteomes" id="UP000268162">
    <property type="component" value="Unassembled WGS sequence"/>
</dbReference>
<dbReference type="Pfam" id="PF00505">
    <property type="entry name" value="HMG_box"/>
    <property type="match status" value="1"/>
</dbReference>
<evidence type="ECO:0000259" key="6">
    <source>
        <dbReference type="PROSITE" id="PS50118"/>
    </source>
</evidence>
<reference evidence="8" key="1">
    <citation type="journal article" date="2018" name="Nat. Microbiol.">
        <title>Leveraging single-cell genomics to expand the fungal tree of life.</title>
        <authorList>
            <person name="Ahrendt S.R."/>
            <person name="Quandt C.A."/>
            <person name="Ciobanu D."/>
            <person name="Clum A."/>
            <person name="Salamov A."/>
            <person name="Andreopoulos B."/>
            <person name="Cheng J.F."/>
            <person name="Woyke T."/>
            <person name="Pelin A."/>
            <person name="Henrissat B."/>
            <person name="Reynolds N.K."/>
            <person name="Benny G.L."/>
            <person name="Smith M.E."/>
            <person name="James T.Y."/>
            <person name="Grigoriev I.V."/>
        </authorList>
    </citation>
    <scope>NUCLEOTIDE SEQUENCE [LARGE SCALE GENOMIC DNA]</scope>
    <source>
        <strain evidence="8">RSA 468</strain>
    </source>
</reference>
<dbReference type="PANTHER" id="PTHR48112:SF22">
    <property type="entry name" value="MITOCHONDRIAL TRANSCRIPTION FACTOR A, ISOFORM B"/>
    <property type="match status" value="1"/>
</dbReference>
<proteinExistence type="inferred from homology"/>
<dbReference type="PRINTS" id="PR00886">
    <property type="entry name" value="HIGHMOBLTY12"/>
</dbReference>
<feature type="domain" description="HMG box" evidence="6">
    <location>
        <begin position="30"/>
        <end position="98"/>
    </location>
</feature>
<organism evidence="7 8">
    <name type="scientific">Dimargaris cristalligena</name>
    <dbReference type="NCBI Taxonomy" id="215637"/>
    <lineage>
        <taxon>Eukaryota</taxon>
        <taxon>Fungi</taxon>
        <taxon>Fungi incertae sedis</taxon>
        <taxon>Zoopagomycota</taxon>
        <taxon>Kickxellomycotina</taxon>
        <taxon>Dimargaritomycetes</taxon>
        <taxon>Dimargaritales</taxon>
        <taxon>Dimargaritaceae</taxon>
        <taxon>Dimargaris</taxon>
    </lineage>
</organism>
<evidence type="ECO:0000256" key="3">
    <source>
        <dbReference type="ARBA" id="ARBA00043963"/>
    </source>
</evidence>
<gene>
    <name evidence="7" type="ORF">BJ085DRAFT_14139</name>
</gene>
<dbReference type="SMART" id="SM00398">
    <property type="entry name" value="HMG"/>
    <property type="match status" value="1"/>
</dbReference>
<dbReference type="SUPFAM" id="SSF47095">
    <property type="entry name" value="HMG-box"/>
    <property type="match status" value="1"/>
</dbReference>
<evidence type="ECO:0000256" key="1">
    <source>
        <dbReference type="ARBA" id="ARBA00023125"/>
    </source>
</evidence>
<accession>A0A4V1J482</accession>
<dbReference type="CDD" id="cd01390">
    <property type="entry name" value="HMG-box_NHP6-like"/>
    <property type="match status" value="1"/>
</dbReference>
<dbReference type="FunFam" id="1.10.30.10:FF:000016">
    <property type="entry name" value="FACT complex subunit SSRP1"/>
    <property type="match status" value="1"/>
</dbReference>
<feature type="compositionally biased region" description="Basic and acidic residues" evidence="5">
    <location>
        <begin position="85"/>
        <end position="95"/>
    </location>
</feature>
<dbReference type="InterPro" id="IPR050342">
    <property type="entry name" value="HMGB"/>
</dbReference>
<protein>
    <submittedName>
        <fullName evidence="7">Non-histone chromosomal protein 6</fullName>
    </submittedName>
</protein>
<dbReference type="InterPro" id="IPR009071">
    <property type="entry name" value="HMG_box_dom"/>
</dbReference>
<dbReference type="PANTHER" id="PTHR48112">
    <property type="entry name" value="HIGH MOBILITY GROUP PROTEIN DSP1"/>
    <property type="match status" value="1"/>
</dbReference>
<feature type="compositionally biased region" description="Low complexity" evidence="5">
    <location>
        <begin position="1"/>
        <end position="14"/>
    </location>
</feature>
<dbReference type="OrthoDB" id="1919336at2759"/>
<feature type="region of interest" description="Disordered" evidence="5">
    <location>
        <begin position="1"/>
        <end position="33"/>
    </location>
</feature>
<dbReference type="GO" id="GO:0005634">
    <property type="term" value="C:nucleus"/>
    <property type="evidence" value="ECO:0007669"/>
    <property type="project" value="UniProtKB-UniRule"/>
</dbReference>
<keyword evidence="1 4" id="KW-0238">DNA-binding</keyword>
<dbReference type="AlphaFoldDB" id="A0A4V1J482"/>
<sequence length="109" mass="12238">MPKAATTKRTTKGAGVEKKKRRGKKDPNAPKRSLSAYMFFAQSNRENIKRDNPDATFGQIGKMMGAQWKSMTDTDKIPYEDQARADKERYEEEKAAYAANGPDASSEED</sequence>
<keyword evidence="8" id="KW-1185">Reference proteome</keyword>
<evidence type="ECO:0000313" key="8">
    <source>
        <dbReference type="Proteomes" id="UP000268162"/>
    </source>
</evidence>
<dbReference type="PROSITE" id="PS50118">
    <property type="entry name" value="HMG_BOX_2"/>
    <property type="match status" value="1"/>
</dbReference>
<feature type="region of interest" description="Disordered" evidence="5">
    <location>
        <begin position="85"/>
        <end position="109"/>
    </location>
</feature>